<reference evidence="2 3" key="1">
    <citation type="submission" date="2023-08" db="EMBL/GenBank/DDBJ databases">
        <title>Black Yeasts Isolated from many extreme environments.</title>
        <authorList>
            <person name="Coleine C."/>
            <person name="Stajich J.E."/>
            <person name="Selbmann L."/>
        </authorList>
    </citation>
    <scope>NUCLEOTIDE SEQUENCE [LARGE SCALE GENOMIC DNA]</scope>
    <source>
        <strain evidence="2 3">CCFEE 5910</strain>
    </source>
</reference>
<keyword evidence="3" id="KW-1185">Reference proteome</keyword>
<feature type="compositionally biased region" description="Low complexity" evidence="1">
    <location>
        <begin position="38"/>
        <end position="50"/>
    </location>
</feature>
<feature type="region of interest" description="Disordered" evidence="1">
    <location>
        <begin position="72"/>
        <end position="110"/>
    </location>
</feature>
<dbReference type="EMBL" id="JAVRRJ010000002">
    <property type="protein sequence ID" value="KAK5088906.1"/>
    <property type="molecule type" value="Genomic_DNA"/>
</dbReference>
<accession>A0AAN7YIN1</accession>
<comment type="caution">
    <text evidence="2">The sequence shown here is derived from an EMBL/GenBank/DDBJ whole genome shotgun (WGS) entry which is preliminary data.</text>
</comment>
<gene>
    <name evidence="2" type="ORF">LTR05_003129</name>
</gene>
<feature type="non-terminal residue" evidence="2">
    <location>
        <position position="235"/>
    </location>
</feature>
<name>A0AAN7YIN1_9EURO</name>
<organism evidence="2 3">
    <name type="scientific">Lithohypha guttulata</name>
    <dbReference type="NCBI Taxonomy" id="1690604"/>
    <lineage>
        <taxon>Eukaryota</taxon>
        <taxon>Fungi</taxon>
        <taxon>Dikarya</taxon>
        <taxon>Ascomycota</taxon>
        <taxon>Pezizomycotina</taxon>
        <taxon>Eurotiomycetes</taxon>
        <taxon>Chaetothyriomycetidae</taxon>
        <taxon>Chaetothyriales</taxon>
        <taxon>Trichomeriaceae</taxon>
        <taxon>Lithohypha</taxon>
    </lineage>
</organism>
<feature type="compositionally biased region" description="Polar residues" evidence="1">
    <location>
        <begin position="95"/>
        <end position="110"/>
    </location>
</feature>
<proteinExistence type="predicted"/>
<evidence type="ECO:0000256" key="1">
    <source>
        <dbReference type="SAM" id="MobiDB-lite"/>
    </source>
</evidence>
<feature type="region of interest" description="Disordered" evidence="1">
    <location>
        <begin position="1"/>
        <end position="50"/>
    </location>
</feature>
<protein>
    <submittedName>
        <fullName evidence="2">Uncharacterized protein</fullName>
    </submittedName>
</protein>
<dbReference type="AlphaFoldDB" id="A0AAN7YIN1"/>
<sequence length="235" mass="25294">MYADTIRAPAHSGAGTRGNRLVSESGNMDKSKATDQNATESTASTTAPSTVWDELDDLKSRIRKLELTGKLPPSSAAAMVSAERPRTATTAATTMSSSPKHSKTPSQLQSTIEGVPPNVHPLLHEALGNAKAIVSHDVYQKLLATAQDALQLATMTSLDNQSVRSGVPAMSERQVRRRIESMCRSLTELAIALAIEPKVSQPSYRPGSRDNHISPSIGLRNRDYGQSNEQIDRPP</sequence>
<dbReference type="Proteomes" id="UP001309876">
    <property type="component" value="Unassembled WGS sequence"/>
</dbReference>
<evidence type="ECO:0000313" key="3">
    <source>
        <dbReference type="Proteomes" id="UP001309876"/>
    </source>
</evidence>
<evidence type="ECO:0000313" key="2">
    <source>
        <dbReference type="EMBL" id="KAK5088906.1"/>
    </source>
</evidence>
<feature type="region of interest" description="Disordered" evidence="1">
    <location>
        <begin position="197"/>
        <end position="235"/>
    </location>
</feature>